<reference evidence="1 2" key="1">
    <citation type="journal article" date="2014" name="Genome Biol. Evol.">
        <title>Comparative Genomics of the Campylobacter lari Group.</title>
        <authorList>
            <person name="Miller W.G."/>
            <person name="Yee E."/>
            <person name="Chapman M.H."/>
            <person name="Smith T.P."/>
            <person name="Bono J.L."/>
            <person name="Huynh S."/>
            <person name="Parker C.T."/>
            <person name="Vandamme P."/>
            <person name="Luong K."/>
            <person name="Korlach J."/>
        </authorList>
    </citation>
    <scope>NUCLEOTIDE SEQUENCE [LARGE SCALE GENOMIC DNA]</scope>
    <source>
        <strain evidence="1 2">NCTC 12927</strain>
    </source>
</reference>
<dbReference type="Gene3D" id="2.40.160.160">
    <property type="entry name" value="Inverse autotransporter, beta-domain"/>
    <property type="match status" value="1"/>
</dbReference>
<name>A0A0A8H082_9BACT</name>
<dbReference type="EMBL" id="CP007770">
    <property type="protein sequence ID" value="AJC87568.1"/>
    <property type="molecule type" value="Genomic_DNA"/>
</dbReference>
<gene>
    <name evidence="1" type="ORF">CINS_0597</name>
</gene>
<dbReference type="STRING" id="1031564.CINS_0597"/>
<sequence length="276" mass="32130">MKIKFMILAFCKLCFGASLEESLNIDTNVSVKKESNKEVSKQVFFSKPKEYHQEQGVDFDTFATNSLASVLNLSSSDQTQASVDFNALNVNIKNINSLIDYDNAVLLFEKQLRVNQNEQAYSAGFINRYTFDQFNFGFNFFNDQYSELNAKKSIGTEFQFSKIFKAYANHYSVSDHESDNSTELGVVFDLPYVNMVNVNTNIKETQKQYNIIYSPLSIIDLSLNYQDEKIAKDQTAMWIKFKFSYEKDFMQQIYQSWYNQNGISKFNKYDFATRNY</sequence>
<dbReference type="RefSeq" id="WP_039649713.1">
    <property type="nucleotide sequence ID" value="NZ_CP007770.1"/>
</dbReference>
<dbReference type="Proteomes" id="UP000031163">
    <property type="component" value="Chromosome"/>
</dbReference>
<dbReference type="InterPro" id="IPR038177">
    <property type="entry name" value="IAT_beta_sf"/>
</dbReference>
<dbReference type="HOGENOM" id="CLU_999957_0_0_7"/>
<accession>A0A0A8H082</accession>
<dbReference type="GeneID" id="74431404"/>
<dbReference type="AlphaFoldDB" id="A0A0A8H082"/>
<evidence type="ECO:0000313" key="2">
    <source>
        <dbReference type="Proteomes" id="UP000031163"/>
    </source>
</evidence>
<protein>
    <submittedName>
        <fullName evidence="1">Uncharacterized protein</fullName>
    </submittedName>
</protein>
<evidence type="ECO:0000313" key="1">
    <source>
        <dbReference type="EMBL" id="AJC87568.1"/>
    </source>
</evidence>
<dbReference type="KEGG" id="cis:CINS_0597"/>
<proteinExistence type="predicted"/>
<organism evidence="1 2">
    <name type="scientific">Campylobacter insulaenigrae NCTC 12927</name>
    <dbReference type="NCBI Taxonomy" id="1031564"/>
    <lineage>
        <taxon>Bacteria</taxon>
        <taxon>Pseudomonadati</taxon>
        <taxon>Campylobacterota</taxon>
        <taxon>Epsilonproteobacteria</taxon>
        <taxon>Campylobacterales</taxon>
        <taxon>Campylobacteraceae</taxon>
        <taxon>Campylobacter</taxon>
    </lineage>
</organism>